<organism evidence="4 5">
    <name type="scientific">Candidatus Thermoflexus japonica</name>
    <dbReference type="NCBI Taxonomy" id="2035417"/>
    <lineage>
        <taxon>Bacteria</taxon>
        <taxon>Bacillati</taxon>
        <taxon>Chloroflexota</taxon>
        <taxon>Thermoflexia</taxon>
        <taxon>Thermoflexales</taxon>
        <taxon>Thermoflexaceae</taxon>
        <taxon>Thermoflexus</taxon>
    </lineage>
</organism>
<comment type="similarity">
    <text evidence="1">Belongs to the bacterial solute-binding protein 8 family.</text>
</comment>
<evidence type="ECO:0000259" key="3">
    <source>
        <dbReference type="PROSITE" id="PS50983"/>
    </source>
</evidence>
<dbReference type="Proteomes" id="UP000236642">
    <property type="component" value="Unassembled WGS sequence"/>
</dbReference>
<dbReference type="PROSITE" id="PS50983">
    <property type="entry name" value="FE_B12_PBP"/>
    <property type="match status" value="1"/>
</dbReference>
<dbReference type="AlphaFoldDB" id="A0A2H5Y4M6"/>
<evidence type="ECO:0000256" key="1">
    <source>
        <dbReference type="ARBA" id="ARBA00008814"/>
    </source>
</evidence>
<dbReference type="PANTHER" id="PTHR30535:SF35">
    <property type="entry name" value="PERIPLASMIC BINDING PROTEIN"/>
    <property type="match status" value="1"/>
</dbReference>
<feature type="domain" description="Fe/B12 periplasmic-binding" evidence="3">
    <location>
        <begin position="25"/>
        <end position="294"/>
    </location>
</feature>
<gene>
    <name evidence="4" type="primary">btuF_2</name>
    <name evidence="4" type="ORF">HRbin22_00639</name>
</gene>
<proteinExistence type="inferred from homology"/>
<dbReference type="InterPro" id="IPR054828">
    <property type="entry name" value="Vit_B12_bind_prot"/>
</dbReference>
<dbReference type="InterPro" id="IPR050902">
    <property type="entry name" value="ABC_Transporter_SBP"/>
</dbReference>
<name>A0A2H5Y4M6_9CHLR</name>
<keyword evidence="2" id="KW-0732">Signal</keyword>
<evidence type="ECO:0000313" key="4">
    <source>
        <dbReference type="EMBL" id="GBD08399.1"/>
    </source>
</evidence>
<dbReference type="SUPFAM" id="SSF53807">
    <property type="entry name" value="Helical backbone' metal receptor"/>
    <property type="match status" value="1"/>
</dbReference>
<evidence type="ECO:0000256" key="2">
    <source>
        <dbReference type="ARBA" id="ARBA00022729"/>
    </source>
</evidence>
<dbReference type="NCBIfam" id="NF038402">
    <property type="entry name" value="TroA_like"/>
    <property type="match status" value="1"/>
</dbReference>
<evidence type="ECO:0000313" key="5">
    <source>
        <dbReference type="Proteomes" id="UP000236642"/>
    </source>
</evidence>
<dbReference type="PANTHER" id="PTHR30535">
    <property type="entry name" value="VITAMIN B12-BINDING PROTEIN"/>
    <property type="match status" value="1"/>
</dbReference>
<dbReference type="Gene3D" id="3.40.50.1980">
    <property type="entry name" value="Nitrogenase molybdenum iron protein domain"/>
    <property type="match status" value="2"/>
</dbReference>
<accession>A0A2H5Y4M6</accession>
<sequence length="303" mass="34092">MRVEGKAPLWDLEGRPFRPECPPRRVVSLVPSLTETLFDLGLGDRVVGRTDYCIHPAEARSVPSVGGTKNPDLNRILALRPDVVFVNVEENREADARALAAQGIPVAVSFPRSVAEALALVRYLTALFGIPRSPVLEELEALEAARRRMNPDRRPRVFCPIWKDPWMTFNAETYAHDVLTLCGGDNVFASRRRRYPLAADLNPEMPARPTARDDRYPRLSEEEIRRAAPELILLPSEPYPFRPGDVETIRACFADTPAGRAGRVCWIDGSLLFWHGTRLRHALRILPPILQGAFVPEDRPPVW</sequence>
<dbReference type="EMBL" id="BEHY01000009">
    <property type="protein sequence ID" value="GBD08399.1"/>
    <property type="molecule type" value="Genomic_DNA"/>
</dbReference>
<dbReference type="InterPro" id="IPR002491">
    <property type="entry name" value="ABC_transptr_periplasmic_BD"/>
</dbReference>
<protein>
    <submittedName>
        <fullName evidence="4">Vitamin B12-binding protein</fullName>
    </submittedName>
</protein>
<dbReference type="Pfam" id="PF01497">
    <property type="entry name" value="Peripla_BP_2"/>
    <property type="match status" value="1"/>
</dbReference>
<reference evidence="5" key="1">
    <citation type="submission" date="2017-09" db="EMBL/GenBank/DDBJ databases">
        <title>Metaegenomics of thermophilic ammonia-oxidizing enrichment culture.</title>
        <authorList>
            <person name="Kato S."/>
            <person name="Suzuki K."/>
        </authorList>
    </citation>
    <scope>NUCLEOTIDE SEQUENCE [LARGE SCALE GENOMIC DNA]</scope>
</reference>
<comment type="caution">
    <text evidence="4">The sequence shown here is derived from an EMBL/GenBank/DDBJ whole genome shotgun (WGS) entry which is preliminary data.</text>
</comment>